<dbReference type="InterPro" id="IPR037185">
    <property type="entry name" value="EmrE-like"/>
</dbReference>
<accession>A0A0B8PM35</accession>
<comment type="caution">
    <text evidence="2">The sequence shown here is derived from an EMBL/GenBank/DDBJ whole genome shotgun (WGS) entry which is preliminary data.</text>
</comment>
<dbReference type="AlphaFoldDB" id="A0A0B8PM35"/>
<reference evidence="2 3" key="1">
    <citation type="submission" date="2015-01" db="EMBL/GenBank/DDBJ databases">
        <title>Vibrio sp. C5 JCM 19232 whole genome shotgun sequence.</title>
        <authorList>
            <person name="Sawabe T."/>
            <person name="Meirelles P."/>
            <person name="Feng G."/>
            <person name="Sayaka M."/>
            <person name="Hattori M."/>
            <person name="Ohkuma M."/>
        </authorList>
    </citation>
    <scope>NUCLEOTIDE SEQUENCE [LARGE SCALE GENOMIC DNA]</scope>
    <source>
        <strain evidence="2 3">JCM19232</strain>
    </source>
</reference>
<protein>
    <submittedName>
        <fullName evidence="2">Permease</fullName>
    </submittedName>
</protein>
<reference evidence="2 3" key="2">
    <citation type="submission" date="2015-01" db="EMBL/GenBank/DDBJ databases">
        <authorList>
            <consortium name="NBRP consortium"/>
            <person name="Sawabe T."/>
            <person name="Meirelles P."/>
            <person name="Feng G."/>
            <person name="Sayaka M."/>
            <person name="Hattori M."/>
            <person name="Ohkuma M."/>
        </authorList>
    </citation>
    <scope>NUCLEOTIDE SEQUENCE [LARGE SCALE GENOMIC DNA]</scope>
    <source>
        <strain evidence="2 3">JCM19232</strain>
    </source>
</reference>
<gene>
    <name evidence="2" type="ORF">JCM19232_3474</name>
</gene>
<evidence type="ECO:0000259" key="1">
    <source>
        <dbReference type="Pfam" id="PF00892"/>
    </source>
</evidence>
<evidence type="ECO:0000313" key="3">
    <source>
        <dbReference type="Proteomes" id="UP000031670"/>
    </source>
</evidence>
<dbReference type="EMBL" id="BBSA01000011">
    <property type="protein sequence ID" value="GAM64198.1"/>
    <property type="molecule type" value="Genomic_DNA"/>
</dbReference>
<dbReference type="SUPFAM" id="SSF103481">
    <property type="entry name" value="Multidrug resistance efflux transporter EmrE"/>
    <property type="match status" value="1"/>
</dbReference>
<feature type="domain" description="EamA" evidence="1">
    <location>
        <begin position="2"/>
        <end position="51"/>
    </location>
</feature>
<organism evidence="2 3">
    <name type="scientific">Vibrio ishigakensis</name>
    <dbReference type="NCBI Taxonomy" id="1481914"/>
    <lineage>
        <taxon>Bacteria</taxon>
        <taxon>Pseudomonadati</taxon>
        <taxon>Pseudomonadota</taxon>
        <taxon>Gammaproteobacteria</taxon>
        <taxon>Vibrionales</taxon>
        <taxon>Vibrionaceae</taxon>
        <taxon>Vibrio</taxon>
    </lineage>
</organism>
<dbReference type="Pfam" id="PF00892">
    <property type="entry name" value="EamA"/>
    <property type="match status" value="1"/>
</dbReference>
<evidence type="ECO:0000313" key="2">
    <source>
        <dbReference type="EMBL" id="GAM64198.1"/>
    </source>
</evidence>
<proteinExistence type="predicted"/>
<dbReference type="InterPro" id="IPR000620">
    <property type="entry name" value="EamA_dom"/>
</dbReference>
<name>A0A0B8PM35_9VIBR</name>
<dbReference type="Proteomes" id="UP000031670">
    <property type="component" value="Unassembled WGS sequence"/>
</dbReference>
<sequence length="52" mass="5585">MAYLCYYFIIEKLGALTASSVTYIPPVVALAIGGGLLGEAIELRDYLATVLF</sequence>
<dbReference type="GO" id="GO:0016020">
    <property type="term" value="C:membrane"/>
    <property type="evidence" value="ECO:0007669"/>
    <property type="project" value="InterPro"/>
</dbReference>